<keyword evidence="2 7" id="KW-0813">Transport</keyword>
<keyword evidence="6 7" id="KW-0472">Membrane</keyword>
<accession>A0A931DNS7</accession>
<dbReference type="GO" id="GO:0005886">
    <property type="term" value="C:plasma membrane"/>
    <property type="evidence" value="ECO:0007669"/>
    <property type="project" value="UniProtKB-SubCell"/>
</dbReference>
<dbReference type="SUPFAM" id="SSF161098">
    <property type="entry name" value="MetI-like"/>
    <property type="match status" value="1"/>
</dbReference>
<evidence type="ECO:0000256" key="7">
    <source>
        <dbReference type="RuleBase" id="RU363032"/>
    </source>
</evidence>
<evidence type="ECO:0000256" key="6">
    <source>
        <dbReference type="ARBA" id="ARBA00023136"/>
    </source>
</evidence>
<dbReference type="PROSITE" id="PS50928">
    <property type="entry name" value="ABC_TM1"/>
    <property type="match status" value="1"/>
</dbReference>
<feature type="transmembrane region" description="Helical" evidence="7">
    <location>
        <begin position="104"/>
        <end position="125"/>
    </location>
</feature>
<feature type="transmembrane region" description="Helical" evidence="7">
    <location>
        <begin position="137"/>
        <end position="158"/>
    </location>
</feature>
<comment type="similarity">
    <text evidence="7">Belongs to the binding-protein-dependent transport system permease family.</text>
</comment>
<feature type="transmembrane region" description="Helical" evidence="7">
    <location>
        <begin position="68"/>
        <end position="92"/>
    </location>
</feature>
<sequence>MFRSVRRALLYPALTLGLGLVVTPFGWAVLSSFKHEPEIRRDPPTFLPEAPTLAGYRELFERLDLLPVFANSVITAVVIVAANLLFCSMVAYALTKLPFRAARLVFALIMAQMMVPPIVLMIPQFVVVANLGLVDTLLGIVLPYLVTPLGVFLMRQFMAEIPDELVHAARIDGAGEFRIFFRIVLPLCKPAMATLTLVTFLAAWNNFLWPAVVAQSHDKYTLPVALAIFSNQEATHYGMLLAGAVVVVAPIVAIFLVLQRFFVEGIASTGIK</sequence>
<feature type="transmembrane region" description="Helical" evidence="7">
    <location>
        <begin position="179"/>
        <end position="204"/>
    </location>
</feature>
<dbReference type="InterPro" id="IPR035906">
    <property type="entry name" value="MetI-like_sf"/>
</dbReference>
<evidence type="ECO:0000256" key="2">
    <source>
        <dbReference type="ARBA" id="ARBA00022448"/>
    </source>
</evidence>
<keyword evidence="4 7" id="KW-0812">Transmembrane</keyword>
<evidence type="ECO:0000256" key="4">
    <source>
        <dbReference type="ARBA" id="ARBA00022692"/>
    </source>
</evidence>
<evidence type="ECO:0000256" key="3">
    <source>
        <dbReference type="ARBA" id="ARBA00022475"/>
    </source>
</evidence>
<protein>
    <submittedName>
        <fullName evidence="9">Multiple sugar transport system permease protein</fullName>
    </submittedName>
</protein>
<dbReference type="Gene3D" id="1.10.3720.10">
    <property type="entry name" value="MetI-like"/>
    <property type="match status" value="1"/>
</dbReference>
<feature type="transmembrane region" description="Helical" evidence="7">
    <location>
        <begin position="9"/>
        <end position="30"/>
    </location>
</feature>
<keyword evidence="3" id="KW-1003">Cell membrane</keyword>
<evidence type="ECO:0000256" key="1">
    <source>
        <dbReference type="ARBA" id="ARBA00004651"/>
    </source>
</evidence>
<dbReference type="AlphaFoldDB" id="A0A931DNS7"/>
<name>A0A931DNS7_9ACTN</name>
<gene>
    <name evidence="9" type="ORF">IW256_007120</name>
</gene>
<dbReference type="GO" id="GO:0055085">
    <property type="term" value="P:transmembrane transport"/>
    <property type="evidence" value="ECO:0007669"/>
    <property type="project" value="InterPro"/>
</dbReference>
<keyword evidence="9" id="KW-0762">Sugar transport</keyword>
<feature type="domain" description="ABC transmembrane type-1" evidence="8">
    <location>
        <begin position="69"/>
        <end position="258"/>
    </location>
</feature>
<reference evidence="9" key="1">
    <citation type="submission" date="2020-11" db="EMBL/GenBank/DDBJ databases">
        <title>Sequencing the genomes of 1000 actinobacteria strains.</title>
        <authorList>
            <person name="Klenk H.-P."/>
        </authorList>
    </citation>
    <scope>NUCLEOTIDE SEQUENCE</scope>
    <source>
        <strain evidence="9">DSM 43175</strain>
    </source>
</reference>
<dbReference type="RefSeq" id="WP_197015119.1">
    <property type="nucleotide sequence ID" value="NZ_BAABES010000018.1"/>
</dbReference>
<dbReference type="PANTHER" id="PTHR43744">
    <property type="entry name" value="ABC TRANSPORTER PERMEASE PROTEIN MG189-RELATED-RELATED"/>
    <property type="match status" value="1"/>
</dbReference>
<organism evidence="9 10">
    <name type="scientific">Actinomadura viridis</name>
    <dbReference type="NCBI Taxonomy" id="58110"/>
    <lineage>
        <taxon>Bacteria</taxon>
        <taxon>Bacillati</taxon>
        <taxon>Actinomycetota</taxon>
        <taxon>Actinomycetes</taxon>
        <taxon>Streptosporangiales</taxon>
        <taxon>Thermomonosporaceae</taxon>
        <taxon>Actinomadura</taxon>
    </lineage>
</organism>
<dbReference type="Proteomes" id="UP000614047">
    <property type="component" value="Unassembled WGS sequence"/>
</dbReference>
<evidence type="ECO:0000313" key="9">
    <source>
        <dbReference type="EMBL" id="MBG6093007.1"/>
    </source>
</evidence>
<proteinExistence type="inferred from homology"/>
<dbReference type="EMBL" id="JADOUA010000001">
    <property type="protein sequence ID" value="MBG6093007.1"/>
    <property type="molecule type" value="Genomic_DNA"/>
</dbReference>
<keyword evidence="10" id="KW-1185">Reference proteome</keyword>
<keyword evidence="5 7" id="KW-1133">Transmembrane helix</keyword>
<evidence type="ECO:0000256" key="5">
    <source>
        <dbReference type="ARBA" id="ARBA00022989"/>
    </source>
</evidence>
<comment type="subcellular location">
    <subcellularLocation>
        <location evidence="1 7">Cell membrane</location>
        <topology evidence="1 7">Multi-pass membrane protein</topology>
    </subcellularLocation>
</comment>
<dbReference type="CDD" id="cd06261">
    <property type="entry name" value="TM_PBP2"/>
    <property type="match status" value="1"/>
</dbReference>
<dbReference type="InterPro" id="IPR000515">
    <property type="entry name" value="MetI-like"/>
</dbReference>
<dbReference type="Pfam" id="PF00528">
    <property type="entry name" value="BPD_transp_1"/>
    <property type="match status" value="1"/>
</dbReference>
<comment type="caution">
    <text evidence="9">The sequence shown here is derived from an EMBL/GenBank/DDBJ whole genome shotgun (WGS) entry which is preliminary data.</text>
</comment>
<evidence type="ECO:0000313" key="10">
    <source>
        <dbReference type="Proteomes" id="UP000614047"/>
    </source>
</evidence>
<feature type="transmembrane region" description="Helical" evidence="7">
    <location>
        <begin position="237"/>
        <end position="258"/>
    </location>
</feature>
<evidence type="ECO:0000259" key="8">
    <source>
        <dbReference type="PROSITE" id="PS50928"/>
    </source>
</evidence>
<dbReference type="PANTHER" id="PTHR43744:SF12">
    <property type="entry name" value="ABC TRANSPORTER PERMEASE PROTEIN MG189-RELATED"/>
    <property type="match status" value="1"/>
</dbReference>